<keyword evidence="2" id="KW-1133">Transmembrane helix</keyword>
<protein>
    <submittedName>
        <fullName evidence="3">Uncharacterized protein</fullName>
    </submittedName>
</protein>
<feature type="region of interest" description="Disordered" evidence="1">
    <location>
        <begin position="16"/>
        <end position="35"/>
    </location>
</feature>
<name>A0A224YAM1_9ACAR</name>
<dbReference type="EMBL" id="GFPF01001523">
    <property type="protein sequence ID" value="MAA12669.1"/>
    <property type="molecule type" value="Transcribed_RNA"/>
</dbReference>
<feature type="transmembrane region" description="Helical" evidence="2">
    <location>
        <begin position="94"/>
        <end position="114"/>
    </location>
</feature>
<proteinExistence type="predicted"/>
<evidence type="ECO:0000256" key="1">
    <source>
        <dbReference type="SAM" id="MobiDB-lite"/>
    </source>
</evidence>
<accession>A0A224YAM1</accession>
<evidence type="ECO:0000313" key="3">
    <source>
        <dbReference type="EMBL" id="MAA12669.1"/>
    </source>
</evidence>
<organism evidence="3">
    <name type="scientific">Rhipicephalus zambeziensis</name>
    <dbReference type="NCBI Taxonomy" id="60191"/>
    <lineage>
        <taxon>Eukaryota</taxon>
        <taxon>Metazoa</taxon>
        <taxon>Ecdysozoa</taxon>
        <taxon>Arthropoda</taxon>
        <taxon>Chelicerata</taxon>
        <taxon>Arachnida</taxon>
        <taxon>Acari</taxon>
        <taxon>Parasitiformes</taxon>
        <taxon>Ixodida</taxon>
        <taxon>Ixodoidea</taxon>
        <taxon>Ixodidae</taxon>
        <taxon>Rhipicephalinae</taxon>
        <taxon>Rhipicephalus</taxon>
        <taxon>Rhipicephalus</taxon>
    </lineage>
</organism>
<keyword evidence="2" id="KW-0812">Transmembrane</keyword>
<sequence length="145" mass="16679">MSMKYATPIQPENNVAGTAATYNKRKGKKKSSTLGKPPTSFACPYMPDKVRIPELTHFFYQHRVETRTFENSHMHSAETTRRQKPFGEVILPSILYQANAALTFIIVITIIWTLSRGFCRRRRRHVPCKVQIDNIPRQIVCSTRG</sequence>
<evidence type="ECO:0000256" key="2">
    <source>
        <dbReference type="SAM" id="Phobius"/>
    </source>
</evidence>
<reference evidence="3" key="1">
    <citation type="journal article" date="2017" name="Parasit. Vectors">
        <title>Sialotranscriptomics of Rhipicephalus zambeziensis reveals intricate expression profiles of secretory proteins and suggests tight temporal transcriptional regulation during blood-feeding.</title>
        <authorList>
            <person name="de Castro M.H."/>
            <person name="de Klerk D."/>
            <person name="Pienaar R."/>
            <person name="Rees D.J.G."/>
            <person name="Mans B.J."/>
        </authorList>
    </citation>
    <scope>NUCLEOTIDE SEQUENCE</scope>
    <source>
        <tissue evidence="3">Salivary glands</tissue>
    </source>
</reference>
<dbReference type="AlphaFoldDB" id="A0A224YAM1"/>
<keyword evidence="2" id="KW-0472">Membrane</keyword>